<dbReference type="InterPro" id="IPR036890">
    <property type="entry name" value="HATPase_C_sf"/>
</dbReference>
<protein>
    <recommendedName>
        <fullName evidence="3">histidine kinase</fullName>
        <ecNumber evidence="3">2.7.13.3</ecNumber>
    </recommendedName>
</protein>
<keyword evidence="10 12" id="KW-1133">Transmembrane helix</keyword>
<dbReference type="SMART" id="SM00388">
    <property type="entry name" value="HisKA"/>
    <property type="match status" value="1"/>
</dbReference>
<evidence type="ECO:0000259" key="14">
    <source>
        <dbReference type="PROSITE" id="PS50885"/>
    </source>
</evidence>
<keyword evidence="16" id="KW-1185">Reference proteome</keyword>
<comment type="catalytic activity">
    <reaction evidence="1">
        <text>ATP + protein L-histidine = ADP + protein N-phospho-L-histidine.</text>
        <dbReference type="EC" id="2.7.13.3"/>
    </reaction>
</comment>
<evidence type="ECO:0000256" key="11">
    <source>
        <dbReference type="ARBA" id="ARBA00023012"/>
    </source>
</evidence>
<evidence type="ECO:0000256" key="8">
    <source>
        <dbReference type="ARBA" id="ARBA00022777"/>
    </source>
</evidence>
<dbReference type="SUPFAM" id="SSF55874">
    <property type="entry name" value="ATPase domain of HSP90 chaperone/DNA topoisomerase II/histidine kinase"/>
    <property type="match status" value="1"/>
</dbReference>
<evidence type="ECO:0000256" key="7">
    <source>
        <dbReference type="ARBA" id="ARBA00022741"/>
    </source>
</evidence>
<dbReference type="GO" id="GO:0000155">
    <property type="term" value="F:phosphorelay sensor kinase activity"/>
    <property type="evidence" value="ECO:0007669"/>
    <property type="project" value="InterPro"/>
</dbReference>
<evidence type="ECO:0000256" key="10">
    <source>
        <dbReference type="ARBA" id="ARBA00022989"/>
    </source>
</evidence>
<dbReference type="OrthoDB" id="8554694at2"/>
<evidence type="ECO:0000256" key="6">
    <source>
        <dbReference type="ARBA" id="ARBA00022692"/>
    </source>
</evidence>
<reference evidence="15 16" key="1">
    <citation type="submission" date="2017-10" db="EMBL/GenBank/DDBJ databases">
        <title>Two draft genome sequences of Pusillimonas sp. strains isolated from a nitrate- and radionuclide-contaminated groundwater in Russia.</title>
        <authorList>
            <person name="Grouzdev D.S."/>
            <person name="Tourova T.P."/>
            <person name="Goeva M.A."/>
            <person name="Babich T.L."/>
            <person name="Sokolova D.S."/>
            <person name="Abdullin R."/>
            <person name="Poltaraus A.B."/>
            <person name="Toshchakov S.V."/>
            <person name="Nazina T.N."/>
        </authorList>
    </citation>
    <scope>NUCLEOTIDE SEQUENCE [LARGE SCALE GENOMIC DNA]</scope>
    <source>
        <strain evidence="15 16">JR1/69-2-13</strain>
    </source>
</reference>
<dbReference type="Gene3D" id="3.30.565.10">
    <property type="entry name" value="Histidine kinase-like ATPase, C-terminal domain"/>
    <property type="match status" value="1"/>
</dbReference>
<keyword evidence="12" id="KW-0472">Membrane</keyword>
<feature type="transmembrane region" description="Helical" evidence="12">
    <location>
        <begin position="150"/>
        <end position="176"/>
    </location>
</feature>
<dbReference type="GO" id="GO:0005886">
    <property type="term" value="C:plasma membrane"/>
    <property type="evidence" value="ECO:0007669"/>
    <property type="project" value="TreeGrafter"/>
</dbReference>
<evidence type="ECO:0000256" key="2">
    <source>
        <dbReference type="ARBA" id="ARBA00004141"/>
    </source>
</evidence>
<dbReference type="EMBL" id="PDNV01000005">
    <property type="protein sequence ID" value="PLC54285.1"/>
    <property type="molecule type" value="Genomic_DNA"/>
</dbReference>
<evidence type="ECO:0000256" key="3">
    <source>
        <dbReference type="ARBA" id="ARBA00012438"/>
    </source>
</evidence>
<dbReference type="PANTHER" id="PTHR45436">
    <property type="entry name" value="SENSOR HISTIDINE KINASE YKOH"/>
    <property type="match status" value="1"/>
</dbReference>
<feature type="transmembrane region" description="Helical" evidence="12">
    <location>
        <begin position="7"/>
        <end position="28"/>
    </location>
</feature>
<keyword evidence="4" id="KW-0597">Phosphoprotein</keyword>
<accession>A0A2N4UH38</accession>
<dbReference type="Pfam" id="PF08521">
    <property type="entry name" value="2CSK_N"/>
    <property type="match status" value="1"/>
</dbReference>
<dbReference type="InterPro" id="IPR003594">
    <property type="entry name" value="HATPase_dom"/>
</dbReference>
<dbReference type="Proteomes" id="UP000234328">
    <property type="component" value="Unassembled WGS sequence"/>
</dbReference>
<dbReference type="InterPro" id="IPR005467">
    <property type="entry name" value="His_kinase_dom"/>
</dbReference>
<dbReference type="Gene3D" id="1.10.287.130">
    <property type="match status" value="1"/>
</dbReference>
<evidence type="ECO:0000256" key="12">
    <source>
        <dbReference type="SAM" id="Phobius"/>
    </source>
</evidence>
<keyword evidence="6 12" id="KW-0812">Transmembrane</keyword>
<dbReference type="SMART" id="SM00387">
    <property type="entry name" value="HATPase_c"/>
    <property type="match status" value="1"/>
</dbReference>
<dbReference type="PROSITE" id="PS50885">
    <property type="entry name" value="HAMP"/>
    <property type="match status" value="1"/>
</dbReference>
<dbReference type="Pfam" id="PF02518">
    <property type="entry name" value="HATPase_c"/>
    <property type="match status" value="1"/>
</dbReference>
<dbReference type="InterPro" id="IPR003660">
    <property type="entry name" value="HAMP_dom"/>
</dbReference>
<name>A0A2N4UH38_9BURK</name>
<evidence type="ECO:0000259" key="13">
    <source>
        <dbReference type="PROSITE" id="PS50109"/>
    </source>
</evidence>
<sequence>MTLKGRLIIAVLVAAPLAWLLTIAGTYWRASHEINELYDSDMLRLAEQTLAVAALIPRSAAPSRPALPSPLPADPGDARLGDLAVAIWRGSDVPLVLDDQALQFPRDDAREGFFNSAVGGTQWRLYYLSEPSSQTRVAVGQRLGERSDLVVAYIASQIVPWLFGLPVLIMLLILAVQQALKPVHDLSAQLERRSPDDPKPLPVEDSPGELKVLVEAMNGLLARVATLVEQERRFTADAAHELRTPLAALRAQWDVAQRTRDPGERQHAQSSVTRGIERLDRLVSQLLIMARLDDINRVSFGSAVDWRSVADQAVGDCLWIADRRDVEISVEWPESDDVPLPVVGDADALAVMLKNILDNAIRYGPKHSHVRLTFSATGIFVDDEGPGIAPAVLPRVGDRFLRASGNEEPGSGLGVSIARRIAHIHGLVLQFGMREANNGFGQGLRVTIRRGSELPPTRTVTHGDRH</sequence>
<evidence type="ECO:0000256" key="1">
    <source>
        <dbReference type="ARBA" id="ARBA00000085"/>
    </source>
</evidence>
<dbReference type="InterPro" id="IPR003661">
    <property type="entry name" value="HisK_dim/P_dom"/>
</dbReference>
<keyword evidence="8 15" id="KW-0418">Kinase</keyword>
<dbReference type="CDD" id="cd00082">
    <property type="entry name" value="HisKA"/>
    <property type="match status" value="1"/>
</dbReference>
<evidence type="ECO:0000313" key="15">
    <source>
        <dbReference type="EMBL" id="PLC54285.1"/>
    </source>
</evidence>
<evidence type="ECO:0000313" key="16">
    <source>
        <dbReference type="Proteomes" id="UP000234328"/>
    </source>
</evidence>
<keyword evidence="11" id="KW-0902">Two-component regulatory system</keyword>
<gene>
    <name evidence="15" type="ORF">CR155_09255</name>
</gene>
<evidence type="ECO:0000256" key="9">
    <source>
        <dbReference type="ARBA" id="ARBA00022840"/>
    </source>
</evidence>
<dbReference type="PANTHER" id="PTHR45436:SF14">
    <property type="entry name" value="SENSOR PROTEIN QSEC"/>
    <property type="match status" value="1"/>
</dbReference>
<dbReference type="Pfam" id="PF00512">
    <property type="entry name" value="HisKA"/>
    <property type="match status" value="1"/>
</dbReference>
<dbReference type="InterPro" id="IPR050428">
    <property type="entry name" value="TCS_sensor_his_kinase"/>
</dbReference>
<keyword evidence="7" id="KW-0547">Nucleotide-binding</keyword>
<dbReference type="EC" id="2.7.13.3" evidence="3"/>
<dbReference type="PROSITE" id="PS50109">
    <property type="entry name" value="HIS_KIN"/>
    <property type="match status" value="1"/>
</dbReference>
<keyword evidence="5" id="KW-0808">Transferase</keyword>
<comment type="subcellular location">
    <subcellularLocation>
        <location evidence="2">Membrane</location>
        <topology evidence="2">Multi-pass membrane protein</topology>
    </subcellularLocation>
</comment>
<proteinExistence type="predicted"/>
<dbReference type="AlphaFoldDB" id="A0A2N4UH38"/>
<dbReference type="GO" id="GO:0005524">
    <property type="term" value="F:ATP binding"/>
    <property type="evidence" value="ECO:0007669"/>
    <property type="project" value="UniProtKB-KW"/>
</dbReference>
<organism evidence="15 16">
    <name type="scientific">Pollutimonas nitritireducens</name>
    <dbReference type="NCBI Taxonomy" id="2045209"/>
    <lineage>
        <taxon>Bacteria</taxon>
        <taxon>Pseudomonadati</taxon>
        <taxon>Pseudomonadota</taxon>
        <taxon>Betaproteobacteria</taxon>
        <taxon>Burkholderiales</taxon>
        <taxon>Alcaligenaceae</taxon>
        <taxon>Pollutimonas</taxon>
    </lineage>
</organism>
<feature type="domain" description="HAMP" evidence="14">
    <location>
        <begin position="177"/>
        <end position="229"/>
    </location>
</feature>
<dbReference type="InterPro" id="IPR036097">
    <property type="entry name" value="HisK_dim/P_sf"/>
</dbReference>
<evidence type="ECO:0000256" key="4">
    <source>
        <dbReference type="ARBA" id="ARBA00022553"/>
    </source>
</evidence>
<dbReference type="RefSeq" id="WP_102069740.1">
    <property type="nucleotide sequence ID" value="NZ_PDNV01000005.1"/>
</dbReference>
<feature type="domain" description="Histidine kinase" evidence="13">
    <location>
        <begin position="237"/>
        <end position="454"/>
    </location>
</feature>
<comment type="caution">
    <text evidence="15">The sequence shown here is derived from an EMBL/GenBank/DDBJ whole genome shotgun (WGS) entry which is preliminary data.</text>
</comment>
<dbReference type="Gene3D" id="1.20.5.1040">
    <property type="entry name" value="Sensor protein qsec"/>
    <property type="match status" value="2"/>
</dbReference>
<evidence type="ECO:0000256" key="5">
    <source>
        <dbReference type="ARBA" id="ARBA00022679"/>
    </source>
</evidence>
<dbReference type="InterPro" id="IPR013727">
    <property type="entry name" value="2CSK_N"/>
</dbReference>
<keyword evidence="9" id="KW-0067">ATP-binding</keyword>
<dbReference type="SUPFAM" id="SSF47384">
    <property type="entry name" value="Homodimeric domain of signal transducing histidine kinase"/>
    <property type="match status" value="1"/>
</dbReference>